<dbReference type="AlphaFoldDB" id="A0A1U9ZXW2"/>
<protein>
    <submittedName>
        <fullName evidence="1">Uncharacterized protein</fullName>
    </submittedName>
</protein>
<accession>A0A1U9ZXW2</accession>
<dbReference type="KEGG" id="noa:BKM31_16185"/>
<name>A0A1U9ZXW2_9ACTN</name>
<evidence type="ECO:0000313" key="1">
    <source>
        <dbReference type="EMBL" id="AQZ62793.1"/>
    </source>
</evidence>
<organism evidence="1 2">
    <name type="scientific">[Actinomadura] parvosata subsp. kistnae</name>
    <dbReference type="NCBI Taxonomy" id="1909395"/>
    <lineage>
        <taxon>Bacteria</taxon>
        <taxon>Bacillati</taxon>
        <taxon>Actinomycetota</taxon>
        <taxon>Actinomycetes</taxon>
        <taxon>Streptosporangiales</taxon>
        <taxon>Streptosporangiaceae</taxon>
        <taxon>Nonomuraea</taxon>
    </lineage>
</organism>
<reference evidence="2" key="1">
    <citation type="journal article" date="2017" name="Med. Chem. Commun.">
        <title>Nonomuraea sp. ATCC 55076 harbours the largest actinomycete chromosome to date and the kistamicin biosynthetic gene cluster.</title>
        <authorList>
            <person name="Nazari B."/>
            <person name="Forneris C.C."/>
            <person name="Gibson M.I."/>
            <person name="Moon K."/>
            <person name="Schramma K.R."/>
            <person name="Seyedsayamdost M.R."/>
        </authorList>
    </citation>
    <scope>NUCLEOTIDE SEQUENCE [LARGE SCALE GENOMIC DNA]</scope>
    <source>
        <strain evidence="2">ATCC 55076</strain>
    </source>
</reference>
<evidence type="ECO:0000313" key="2">
    <source>
        <dbReference type="Proteomes" id="UP000190797"/>
    </source>
</evidence>
<dbReference type="Proteomes" id="UP000190797">
    <property type="component" value="Chromosome"/>
</dbReference>
<sequence length="94" mass="10146">MSASEDVPETWGVVINETGLNFATPGAAEFWNVRRRGVETSGQLVVLEAGAMGDTVRIGPCTRPDAEFMRDHLIGKGAAKAHVQVRRIPQGTRT</sequence>
<keyword evidence="2" id="KW-1185">Reference proteome</keyword>
<dbReference type="OrthoDB" id="5198240at2"/>
<dbReference type="STRING" id="1909395.BKM31_16185"/>
<gene>
    <name evidence="1" type="ORF">BKM31_16185</name>
</gene>
<dbReference type="RefSeq" id="WP_080038976.1">
    <property type="nucleotide sequence ID" value="NZ_CP017717.1"/>
</dbReference>
<proteinExistence type="predicted"/>
<dbReference type="EMBL" id="CP017717">
    <property type="protein sequence ID" value="AQZ62793.1"/>
    <property type="molecule type" value="Genomic_DNA"/>
</dbReference>